<feature type="transmembrane region" description="Helical" evidence="9">
    <location>
        <begin position="93"/>
        <end position="111"/>
    </location>
</feature>
<evidence type="ECO:0000256" key="5">
    <source>
        <dbReference type="ARBA" id="ARBA00022824"/>
    </source>
</evidence>
<dbReference type="GO" id="GO:0098553">
    <property type="term" value="C:lumenal side of endoplasmic reticulum membrane"/>
    <property type="evidence" value="ECO:0007669"/>
    <property type="project" value="TreeGrafter"/>
</dbReference>
<reference evidence="10" key="2">
    <citation type="submission" date="2023-06" db="EMBL/GenBank/DDBJ databases">
        <authorList>
            <consortium name="Lawrence Berkeley National Laboratory"/>
            <person name="Mondo S.J."/>
            <person name="Hensen N."/>
            <person name="Bonometti L."/>
            <person name="Westerberg I."/>
            <person name="Brannstrom I.O."/>
            <person name="Guillou S."/>
            <person name="Cros-Aarteil S."/>
            <person name="Calhoun S."/>
            <person name="Haridas S."/>
            <person name="Kuo A."/>
            <person name="Pangilinan J."/>
            <person name="Riley R."/>
            <person name="Labutti K."/>
            <person name="Andreopoulos B."/>
            <person name="Lipzen A."/>
            <person name="Chen C."/>
            <person name="Yanf M."/>
            <person name="Daum C."/>
            <person name="Ng V."/>
            <person name="Clum A."/>
            <person name="Steindorff A."/>
            <person name="Ohm R."/>
            <person name="Martin F."/>
            <person name="Silar P."/>
            <person name="Natvig D."/>
            <person name="Lalanne C."/>
            <person name="Gautier V."/>
            <person name="Ament-Velasquez S.L."/>
            <person name="Kruys A."/>
            <person name="Hutchinson M.I."/>
            <person name="Powell A.J."/>
            <person name="Barry K."/>
            <person name="Miller A.N."/>
            <person name="Grigoriev I.V."/>
            <person name="Debuchy R."/>
            <person name="Gladieux P."/>
            <person name="Thoren M.H."/>
            <person name="Johannesson H."/>
        </authorList>
    </citation>
    <scope>NUCLEOTIDE SEQUENCE</scope>
    <source>
        <strain evidence="10">PSN324</strain>
    </source>
</reference>
<keyword evidence="3 9" id="KW-0812">Transmembrane</keyword>
<dbReference type="GO" id="GO:0033619">
    <property type="term" value="P:membrane protein proteolysis"/>
    <property type="evidence" value="ECO:0007669"/>
    <property type="project" value="TreeGrafter"/>
</dbReference>
<comment type="subcellular location">
    <subcellularLocation>
        <location evidence="1">Endoplasmic reticulum membrane</location>
        <topology evidence="1">Multi-pass membrane protein</topology>
    </subcellularLocation>
</comment>
<keyword evidence="11" id="KW-1185">Reference proteome</keyword>
<dbReference type="SMART" id="SM00730">
    <property type="entry name" value="PSN"/>
    <property type="match status" value="1"/>
</dbReference>
<evidence type="ECO:0000256" key="4">
    <source>
        <dbReference type="ARBA" id="ARBA00022801"/>
    </source>
</evidence>
<evidence type="ECO:0000256" key="3">
    <source>
        <dbReference type="ARBA" id="ARBA00022692"/>
    </source>
</evidence>
<protein>
    <submittedName>
        <fullName evidence="10">Signal peptide peptidase-domain-containing protein</fullName>
    </submittedName>
</protein>
<feature type="region of interest" description="Disordered" evidence="8">
    <location>
        <begin position="1"/>
        <end position="25"/>
    </location>
</feature>
<evidence type="ECO:0000256" key="6">
    <source>
        <dbReference type="ARBA" id="ARBA00022989"/>
    </source>
</evidence>
<dbReference type="AlphaFoldDB" id="A0AAV9HNM7"/>
<proteinExistence type="inferred from homology"/>
<evidence type="ECO:0000256" key="2">
    <source>
        <dbReference type="ARBA" id="ARBA00006859"/>
    </source>
</evidence>
<feature type="transmembrane region" description="Helical" evidence="9">
    <location>
        <begin position="460"/>
        <end position="478"/>
    </location>
</feature>
<evidence type="ECO:0000313" key="11">
    <source>
        <dbReference type="Proteomes" id="UP001321749"/>
    </source>
</evidence>
<dbReference type="Proteomes" id="UP001321749">
    <property type="component" value="Unassembled WGS sequence"/>
</dbReference>
<feature type="region of interest" description="Disordered" evidence="8">
    <location>
        <begin position="62"/>
        <end position="83"/>
    </location>
</feature>
<feature type="transmembrane region" description="Helical" evidence="9">
    <location>
        <begin position="432"/>
        <end position="454"/>
    </location>
</feature>
<evidence type="ECO:0000256" key="1">
    <source>
        <dbReference type="ARBA" id="ARBA00004477"/>
    </source>
</evidence>
<dbReference type="EMBL" id="MU864992">
    <property type="protein sequence ID" value="KAK4461371.1"/>
    <property type="molecule type" value="Genomic_DNA"/>
</dbReference>
<keyword evidence="5" id="KW-0256">Endoplasmic reticulum</keyword>
<evidence type="ECO:0000256" key="7">
    <source>
        <dbReference type="ARBA" id="ARBA00023136"/>
    </source>
</evidence>
<evidence type="ECO:0000256" key="9">
    <source>
        <dbReference type="SAM" id="Phobius"/>
    </source>
</evidence>
<sequence length="561" mass="61974">MASQNTTTAHLEGLDQAPSNSSLSQPSAPEPFAFAMLLKPEYVSVIVSALAIIWLGAHGSLRRPPSAAAAKPKNGKKQPKEEKFQEGLAASDAILFPIVAAILLMSLYYLIEWLQDPTILSKIMRGYMSLMAVISLARLSGDALDILTSLIFPTTWADRSGKVYHIDPDRRCQYLVDAATGEEVIVPSKITPLPGFLSSRVLSTSSRQLLWGIRHLYTEEWTVRFAMHGFFFFKFNIKLNDILGFLVSLPVAIAYHYTGWNLFSNVLSTAMCYASFLMLSPTSIGIGTLVLWGLFVYDVVMVFYTPYMITVAQKLDAPIKLVFEGPSGSSMLGLGDIVVPGMLMGIALRFDLFQFYKKQIKLETVELATELIDDSTGRTVTTTQAQHRRVKSPYVDTRGQWGNRFWSTKVGSLVPVKEATEASAATAFPKPYFYASIAGYTAGMVVTLTMLLVFRHGQPALLYLVPGVTGAIWLTALIRGEIKDVWGYTEDGSIDTEDVIVDVDGSGRVVEKKEGEKLDGEGEEQLREGEVAKKDKKQEKEGDYDVFLFSITAPRFALKVD</sequence>
<feature type="transmembrane region" description="Helical" evidence="9">
    <location>
        <begin position="329"/>
        <end position="348"/>
    </location>
</feature>
<dbReference type="PANTHER" id="PTHR12174">
    <property type="entry name" value="SIGNAL PEPTIDE PEPTIDASE"/>
    <property type="match status" value="1"/>
</dbReference>
<comment type="similarity">
    <text evidence="2">Belongs to the peptidase A22B family.</text>
</comment>
<feature type="transmembrane region" description="Helical" evidence="9">
    <location>
        <begin position="237"/>
        <end position="256"/>
    </location>
</feature>
<comment type="caution">
    <text evidence="10">The sequence shown here is derived from an EMBL/GenBank/DDBJ whole genome shotgun (WGS) entry which is preliminary data.</text>
</comment>
<keyword evidence="6 9" id="KW-1133">Transmembrane helix</keyword>
<feature type="transmembrane region" description="Helical" evidence="9">
    <location>
        <begin position="286"/>
        <end position="309"/>
    </location>
</feature>
<accession>A0AAV9HNM7</accession>
<dbReference type="GO" id="GO:0006465">
    <property type="term" value="P:signal peptide processing"/>
    <property type="evidence" value="ECO:0007669"/>
    <property type="project" value="TreeGrafter"/>
</dbReference>
<dbReference type="InterPro" id="IPR006639">
    <property type="entry name" value="Preselin/SPP"/>
</dbReference>
<gene>
    <name evidence="10" type="ORF">QBC42DRAFT_339048</name>
</gene>
<keyword evidence="7 9" id="KW-0472">Membrane</keyword>
<dbReference type="Pfam" id="PF04258">
    <property type="entry name" value="Peptidase_A22B"/>
    <property type="match status" value="1"/>
</dbReference>
<organism evidence="10 11">
    <name type="scientific">Cladorrhinum samala</name>
    <dbReference type="NCBI Taxonomy" id="585594"/>
    <lineage>
        <taxon>Eukaryota</taxon>
        <taxon>Fungi</taxon>
        <taxon>Dikarya</taxon>
        <taxon>Ascomycota</taxon>
        <taxon>Pezizomycotina</taxon>
        <taxon>Sordariomycetes</taxon>
        <taxon>Sordariomycetidae</taxon>
        <taxon>Sordariales</taxon>
        <taxon>Podosporaceae</taxon>
        <taxon>Cladorrhinum</taxon>
    </lineage>
</organism>
<dbReference type="GO" id="GO:0098554">
    <property type="term" value="C:cytoplasmic side of endoplasmic reticulum membrane"/>
    <property type="evidence" value="ECO:0007669"/>
    <property type="project" value="TreeGrafter"/>
</dbReference>
<evidence type="ECO:0000313" key="10">
    <source>
        <dbReference type="EMBL" id="KAK4461371.1"/>
    </source>
</evidence>
<feature type="region of interest" description="Disordered" evidence="8">
    <location>
        <begin position="513"/>
        <end position="538"/>
    </location>
</feature>
<reference evidence="10" key="1">
    <citation type="journal article" date="2023" name="Mol. Phylogenet. Evol.">
        <title>Genome-scale phylogeny and comparative genomics of the fungal order Sordariales.</title>
        <authorList>
            <person name="Hensen N."/>
            <person name="Bonometti L."/>
            <person name="Westerberg I."/>
            <person name="Brannstrom I.O."/>
            <person name="Guillou S."/>
            <person name="Cros-Aarteil S."/>
            <person name="Calhoun S."/>
            <person name="Haridas S."/>
            <person name="Kuo A."/>
            <person name="Mondo S."/>
            <person name="Pangilinan J."/>
            <person name="Riley R."/>
            <person name="LaButti K."/>
            <person name="Andreopoulos B."/>
            <person name="Lipzen A."/>
            <person name="Chen C."/>
            <person name="Yan M."/>
            <person name="Daum C."/>
            <person name="Ng V."/>
            <person name="Clum A."/>
            <person name="Steindorff A."/>
            <person name="Ohm R.A."/>
            <person name="Martin F."/>
            <person name="Silar P."/>
            <person name="Natvig D.O."/>
            <person name="Lalanne C."/>
            <person name="Gautier V."/>
            <person name="Ament-Velasquez S.L."/>
            <person name="Kruys A."/>
            <person name="Hutchinson M.I."/>
            <person name="Powell A.J."/>
            <person name="Barry K."/>
            <person name="Miller A.N."/>
            <person name="Grigoriev I.V."/>
            <person name="Debuchy R."/>
            <person name="Gladieux P."/>
            <person name="Hiltunen Thoren M."/>
            <person name="Johannesson H."/>
        </authorList>
    </citation>
    <scope>NUCLEOTIDE SEQUENCE</scope>
    <source>
        <strain evidence="10">PSN324</strain>
    </source>
</reference>
<name>A0AAV9HNM7_9PEZI</name>
<evidence type="ECO:0000256" key="8">
    <source>
        <dbReference type="SAM" id="MobiDB-lite"/>
    </source>
</evidence>
<dbReference type="GO" id="GO:0042500">
    <property type="term" value="F:aspartic endopeptidase activity, intramembrane cleaving"/>
    <property type="evidence" value="ECO:0007669"/>
    <property type="project" value="InterPro"/>
</dbReference>
<feature type="transmembrane region" description="Helical" evidence="9">
    <location>
        <begin position="42"/>
        <end position="61"/>
    </location>
</feature>
<dbReference type="PANTHER" id="PTHR12174:SF23">
    <property type="entry name" value="MINOR HISTOCOMPATIBILITY ANTIGEN H13"/>
    <property type="match status" value="1"/>
</dbReference>
<dbReference type="InterPro" id="IPR007369">
    <property type="entry name" value="Peptidase_A22B_SPP"/>
</dbReference>
<keyword evidence="4" id="KW-0378">Hydrolase</keyword>